<reference evidence="4 5" key="1">
    <citation type="journal article" date="2021" name="Int. J. Syst. Evol. Microbiol.">
        <title>Amazonocrinis nigriterrae gen. nov., sp. nov., Atlanticothrix silvestris gen. nov., sp. nov. and Dendronalium phyllosphericum gen. nov., sp. nov., nostocacean cyanobacteria from Brazilian environments.</title>
        <authorList>
            <person name="Alvarenga D.O."/>
            <person name="Andreote A.P.D."/>
            <person name="Branco L.H.Z."/>
            <person name="Delbaje E."/>
            <person name="Cruz R.B."/>
            <person name="Varani A.M."/>
            <person name="Fiore M.F."/>
        </authorList>
    </citation>
    <scope>NUCLEOTIDE SEQUENCE [LARGE SCALE GENOMIC DNA]</scope>
    <source>
        <strain evidence="4 5">CENA369</strain>
    </source>
</reference>
<keyword evidence="5" id="KW-1185">Reference proteome</keyword>
<comment type="caution">
    <text evidence="4">The sequence shown here is derived from an EMBL/GenBank/DDBJ whole genome shotgun (WGS) entry which is preliminary data.</text>
</comment>
<keyword evidence="4" id="KW-0645">Protease</keyword>
<name>A0A8J7LJP9_9NOST</name>
<sequence>MKDWILKLVIAALFLYNLLFGNNYAQANQLAHIDVQQLDILPVIENLASADNLGESRKEDWRRFREIVKGTEKLEGLFTLYSSEDFNKIYLEIQPDQLNKDYLATVTLESGIGESGIYSGLPLADFLFYFRRVNNNLHFVIRNVKFRAESNKPEQRSLARSFSDSVLYSLEIDTIDPHSKNILINLEDLLMNDFPGLTPLLKYSLQADYHLETSKSYFGNVNSFSENVEIDSIYGFSSLEGSDLVSLPDSRALSLQVHYSFSQLRENNGYIPRLADDRVGYFITAFQDFSQNNAQEQFVRYINRWHLEPSDPNAPISPPKKPIVFWIENAVPFEYRNAIREGILMWNKAFEKAGFKNALEVRQMPDDADWQPADVRYNTIRWFNSLDAGFARGPARVNPLTGEILDADIIVDANMLRSIQQGYRAIIEVNSSVETKPCQQQQVSLPTPFFSSDFCYGAESSNQAAIGALTLSLLQNATPTSEAIKEYVHQYLRSLIAHEVGHTLGLRHNFHGSTMLAPDELNNTVITQSKGLAGSVMDYLPPNIAPQGIEQGDYFPGVVGPYDEWAIEYGYKKIPQTAQEVILPEAEKSFLEEIALVSPQPELSYATDEDIWDINPLANIWDMSSDVLVYSQWQMDNARVMWQRLDKHYLSPGESYSNLRVLFNRVLYYYFRNATLLSKYIGGQSFRRLHVSNDTSWAFVPVSLLKQRQALAKLQEYVFAEDAFRFSPQLLNQLAPSRWQHWGSPVLDNRLDYPIHDRILRFQTEVLRSLLDCDRLNRLQDIELKTLPGQALSIPELFDTLQKGIWTEVLAPEKPQSISSIRRSLQREHLNILLEMALRTTDAPEDGRTLAWYELRQLQKAIDSNLKQLSKTLDIYTLAHLEVSSDRIAKALNAQLLSN</sequence>
<dbReference type="AlphaFoldDB" id="A0A8J7LJP9"/>
<protein>
    <submittedName>
        <fullName evidence="4">Zinc-dependent metalloprotease</fullName>
    </submittedName>
</protein>
<dbReference type="SUPFAM" id="SSF55486">
    <property type="entry name" value="Metalloproteases ('zincins'), catalytic domain"/>
    <property type="match status" value="1"/>
</dbReference>
<dbReference type="CDD" id="cd04276">
    <property type="entry name" value="ZnMc_MMP_like_2"/>
    <property type="match status" value="1"/>
</dbReference>
<dbReference type="PANTHER" id="PTHR38478:SF1">
    <property type="entry name" value="ZINC DEPENDENT METALLOPROTEASE DOMAIN LIPOPROTEIN"/>
    <property type="match status" value="1"/>
</dbReference>
<evidence type="ECO:0000259" key="2">
    <source>
        <dbReference type="Pfam" id="PF17148"/>
    </source>
</evidence>
<evidence type="ECO:0000259" key="1">
    <source>
        <dbReference type="Pfam" id="PF16313"/>
    </source>
</evidence>
<dbReference type="PANTHER" id="PTHR38478">
    <property type="entry name" value="PEPTIDASE M1A AND M12B"/>
    <property type="match status" value="1"/>
</dbReference>
<dbReference type="Pfam" id="PF17162">
    <property type="entry name" value="DUF5118"/>
    <property type="match status" value="1"/>
</dbReference>
<dbReference type="Pfam" id="PF17148">
    <property type="entry name" value="DUF5117"/>
    <property type="match status" value="1"/>
</dbReference>
<keyword evidence="4" id="KW-0378">Hydrolase</keyword>
<dbReference type="GO" id="GO:0008237">
    <property type="term" value="F:metallopeptidase activity"/>
    <property type="evidence" value="ECO:0007669"/>
    <property type="project" value="UniProtKB-KW"/>
</dbReference>
<dbReference type="Proteomes" id="UP000662314">
    <property type="component" value="Unassembled WGS sequence"/>
</dbReference>
<feature type="domain" description="EcxA zinc-binding" evidence="1">
    <location>
        <begin position="483"/>
        <end position="810"/>
    </location>
</feature>
<proteinExistence type="predicted"/>
<evidence type="ECO:0000313" key="5">
    <source>
        <dbReference type="Proteomes" id="UP000662314"/>
    </source>
</evidence>
<evidence type="ECO:0000259" key="3">
    <source>
        <dbReference type="Pfam" id="PF17162"/>
    </source>
</evidence>
<feature type="domain" description="DUF5118" evidence="3">
    <location>
        <begin position="64"/>
        <end position="109"/>
    </location>
</feature>
<dbReference type="Gene3D" id="3.40.390.10">
    <property type="entry name" value="Collagenase (Catalytic Domain)"/>
    <property type="match status" value="1"/>
</dbReference>
<dbReference type="InterPro" id="IPR032534">
    <property type="entry name" value="EcxA_zinc-bd"/>
</dbReference>
<organism evidence="4 5">
    <name type="scientific">Dendronalium phyllosphericum CENA369</name>
    <dbReference type="NCBI Taxonomy" id="1725256"/>
    <lineage>
        <taxon>Bacteria</taxon>
        <taxon>Bacillati</taxon>
        <taxon>Cyanobacteriota</taxon>
        <taxon>Cyanophyceae</taxon>
        <taxon>Nostocales</taxon>
        <taxon>Nostocaceae</taxon>
        <taxon>Dendronalium</taxon>
        <taxon>Dendronalium phyllosphericum</taxon>
    </lineage>
</organism>
<feature type="domain" description="DUF5117" evidence="2">
    <location>
        <begin position="125"/>
        <end position="310"/>
    </location>
</feature>
<evidence type="ECO:0000313" key="4">
    <source>
        <dbReference type="EMBL" id="MBH8577669.1"/>
    </source>
</evidence>
<dbReference type="InterPro" id="IPR033428">
    <property type="entry name" value="DUF5118"/>
</dbReference>
<dbReference type="InterPro" id="IPR024079">
    <property type="entry name" value="MetalloPept_cat_dom_sf"/>
</dbReference>
<gene>
    <name evidence="4" type="ORF">I8752_32840</name>
</gene>
<keyword evidence="4" id="KW-0482">Metalloprotease</keyword>
<dbReference type="RefSeq" id="WP_214436359.1">
    <property type="nucleotide sequence ID" value="NZ_CAWPUQ010000226.1"/>
</dbReference>
<accession>A0A8J7LJP9</accession>
<dbReference type="InterPro" id="IPR033413">
    <property type="entry name" value="DUF5117"/>
</dbReference>
<dbReference type="InterPro" id="IPR034032">
    <property type="entry name" value="Zn_MMP-like_bac"/>
</dbReference>
<dbReference type="EMBL" id="JAECZA010000290">
    <property type="protein sequence ID" value="MBH8577669.1"/>
    <property type="molecule type" value="Genomic_DNA"/>
</dbReference>
<dbReference type="Pfam" id="PF16313">
    <property type="entry name" value="DUF4953"/>
    <property type="match status" value="1"/>
</dbReference>